<protein>
    <submittedName>
        <fullName evidence="4">UxaA family hydrolase</fullName>
    </submittedName>
</protein>
<dbReference type="EMBL" id="JABURA010000002">
    <property type="protein sequence ID" value="NUB93363.1"/>
    <property type="molecule type" value="Genomic_DNA"/>
</dbReference>
<dbReference type="GO" id="GO:0016787">
    <property type="term" value="F:hydrolase activity"/>
    <property type="evidence" value="ECO:0007669"/>
    <property type="project" value="UniProtKB-KW"/>
</dbReference>
<dbReference type="Pfam" id="PF08666">
    <property type="entry name" value="SAF"/>
    <property type="match status" value="1"/>
</dbReference>
<dbReference type="AlphaFoldDB" id="A0A8J8GQ76"/>
<organism evidence="4 5">
    <name type="scientific">Haloterrigena gelatinilytica</name>
    <dbReference type="NCBI Taxonomy" id="2741724"/>
    <lineage>
        <taxon>Archaea</taxon>
        <taxon>Methanobacteriati</taxon>
        <taxon>Methanobacteriota</taxon>
        <taxon>Stenosarchaea group</taxon>
        <taxon>Halobacteria</taxon>
        <taxon>Halobacteriales</taxon>
        <taxon>Natrialbaceae</taxon>
        <taxon>Haloterrigena</taxon>
    </lineage>
</organism>
<proteinExistence type="predicted"/>
<evidence type="ECO:0000256" key="2">
    <source>
        <dbReference type="SAM" id="MobiDB-lite"/>
    </source>
</evidence>
<dbReference type="SMART" id="SM00858">
    <property type="entry name" value="SAF"/>
    <property type="match status" value="1"/>
</dbReference>
<dbReference type="RefSeq" id="WP_174703033.1">
    <property type="nucleotide sequence ID" value="NZ_JABURA010000002.1"/>
</dbReference>
<evidence type="ECO:0000313" key="5">
    <source>
        <dbReference type="Proteomes" id="UP000728647"/>
    </source>
</evidence>
<dbReference type="CDD" id="cd11613">
    <property type="entry name" value="SAF_AH_GD"/>
    <property type="match status" value="1"/>
</dbReference>
<dbReference type="PANTHER" id="PTHR30536">
    <property type="entry name" value="ALTRONATE/GALACTARATE DEHYDRATASE"/>
    <property type="match status" value="1"/>
</dbReference>
<name>A0A8J8GQ76_9EURY</name>
<dbReference type="Proteomes" id="UP000728647">
    <property type="component" value="Unassembled WGS sequence"/>
</dbReference>
<feature type="region of interest" description="Disordered" evidence="2">
    <location>
        <begin position="81"/>
        <end position="106"/>
    </location>
</feature>
<dbReference type="InterPro" id="IPR044144">
    <property type="entry name" value="SAF_UxaA/GarD"/>
</dbReference>
<gene>
    <name evidence="4" type="ORF">HT576_20395</name>
</gene>
<reference evidence="4" key="1">
    <citation type="submission" date="2020-06" db="EMBL/GenBank/DDBJ databases">
        <title>Haloterrigena sp. nov., an extremely halophilic archaeon isolated from a saline sediment.</title>
        <authorList>
            <person name="Liu B.-B."/>
        </authorList>
    </citation>
    <scope>NUCLEOTIDE SEQUENCE</scope>
    <source>
        <strain evidence="4">SYSU A121-1</strain>
    </source>
</reference>
<evidence type="ECO:0000256" key="1">
    <source>
        <dbReference type="ARBA" id="ARBA00023239"/>
    </source>
</evidence>
<evidence type="ECO:0000313" key="4">
    <source>
        <dbReference type="EMBL" id="NUB93363.1"/>
    </source>
</evidence>
<comment type="caution">
    <text evidence="4">The sequence shown here is derived from an EMBL/GenBank/DDBJ whole genome shotgun (WGS) entry which is preliminary data.</text>
</comment>
<accession>A0A8J8GQ76</accession>
<keyword evidence="4" id="KW-0378">Hydrolase</keyword>
<dbReference type="Gene3D" id="2.30.130.110">
    <property type="match status" value="1"/>
</dbReference>
<dbReference type="InterPro" id="IPR052172">
    <property type="entry name" value="UxaA_altronate/galactarate_dh"/>
</dbReference>
<dbReference type="PANTHER" id="PTHR30536:SF5">
    <property type="entry name" value="ALTRONATE DEHYDRATASE"/>
    <property type="match status" value="1"/>
</dbReference>
<dbReference type="GO" id="GO:0019698">
    <property type="term" value="P:D-galacturonate catabolic process"/>
    <property type="evidence" value="ECO:0007669"/>
    <property type="project" value="TreeGrafter"/>
</dbReference>
<keyword evidence="1" id="KW-0456">Lyase</keyword>
<feature type="domain" description="SAF" evidence="3">
    <location>
        <begin position="17"/>
        <end position="93"/>
    </location>
</feature>
<dbReference type="InterPro" id="IPR013974">
    <property type="entry name" value="SAF"/>
</dbReference>
<dbReference type="GO" id="GO:0016829">
    <property type="term" value="F:lyase activity"/>
    <property type="evidence" value="ECO:0007669"/>
    <property type="project" value="UniProtKB-KW"/>
</dbReference>
<sequence length="106" mass="10916">MKGIVLDEAAVLLADGDTVATAIADLEAGRAIETEDLPGDRTALEVAEPIAFGHKLAVAAIDAGEPIAKYGEVIGSATERIEPGERVHTHNCESNRGHGDLSEGSA</sequence>
<evidence type="ECO:0000259" key="3">
    <source>
        <dbReference type="SMART" id="SM00858"/>
    </source>
</evidence>